<feature type="region of interest" description="Disordered" evidence="11">
    <location>
        <begin position="189"/>
        <end position="230"/>
    </location>
</feature>
<dbReference type="InterPro" id="IPR004514">
    <property type="entry name" value="Gln-tRNA-synth"/>
</dbReference>
<dbReference type="SUPFAM" id="SSF50715">
    <property type="entry name" value="Ribosomal protein L25-like"/>
    <property type="match status" value="1"/>
</dbReference>
<feature type="domain" description="Glutamyl/glutaminyl-tRNA synthetase class Ib anti-codon binding" evidence="13">
    <location>
        <begin position="591"/>
        <end position="697"/>
    </location>
</feature>
<dbReference type="InterPro" id="IPR020059">
    <property type="entry name" value="Glu/Gln-tRNA-synth_Ib_codon-bd"/>
</dbReference>
<dbReference type="Pfam" id="PF04557">
    <property type="entry name" value="tRNA_synt_1c_R2"/>
    <property type="match status" value="1"/>
</dbReference>
<keyword evidence="3 10" id="KW-0436">Ligase</keyword>
<feature type="domain" description="tRNA synthetases class I (E and Q) anti-codon binding" evidence="16">
    <location>
        <begin position="713"/>
        <end position="789"/>
    </location>
</feature>
<evidence type="ECO:0000256" key="7">
    <source>
        <dbReference type="ARBA" id="ARBA00023146"/>
    </source>
</evidence>
<dbReference type="EC" id="6.1.1.18" evidence="2"/>
<evidence type="ECO:0000256" key="1">
    <source>
        <dbReference type="ARBA" id="ARBA00005594"/>
    </source>
</evidence>
<name>A0ABP1FHG8_9CHLO</name>
<evidence type="ECO:0000259" key="14">
    <source>
        <dbReference type="Pfam" id="PF04557"/>
    </source>
</evidence>
<gene>
    <name evidence="17" type="primary">g1206</name>
    <name evidence="17" type="ORF">VP750_LOCUS1043</name>
</gene>
<feature type="domain" description="Glutaminyl-tRNA synthetase class Ib non-specific RNA-binding" evidence="14">
    <location>
        <begin position="170"/>
        <end position="252"/>
    </location>
</feature>
<evidence type="ECO:0000256" key="11">
    <source>
        <dbReference type="SAM" id="MobiDB-lite"/>
    </source>
</evidence>
<reference evidence="17 18" key="1">
    <citation type="submission" date="2024-06" db="EMBL/GenBank/DDBJ databases">
        <authorList>
            <person name="Kraege A."/>
            <person name="Thomma B."/>
        </authorList>
    </citation>
    <scope>NUCLEOTIDE SEQUENCE [LARGE SCALE GENOMIC DNA]</scope>
</reference>
<keyword evidence="5 10" id="KW-0067">ATP-binding</keyword>
<dbReference type="PANTHER" id="PTHR43097:SF4">
    <property type="entry name" value="GLUTAMINE--TRNA LIGASE"/>
    <property type="match status" value="1"/>
</dbReference>
<dbReference type="InterPro" id="IPR020058">
    <property type="entry name" value="Glu/Gln-tRNA-synth_Ib_cat-dom"/>
</dbReference>
<dbReference type="InterPro" id="IPR042558">
    <property type="entry name" value="Gln-tRNA-synth_Ib_RNA-bd_N_1"/>
</dbReference>
<evidence type="ECO:0000256" key="2">
    <source>
        <dbReference type="ARBA" id="ARBA00012836"/>
    </source>
</evidence>
<dbReference type="PROSITE" id="PS00178">
    <property type="entry name" value="AA_TRNA_LIGASE_I"/>
    <property type="match status" value="1"/>
</dbReference>
<dbReference type="InterPro" id="IPR020056">
    <property type="entry name" value="Rbsml_bL25/Gln-tRNA_synth_N"/>
</dbReference>
<feature type="domain" description="Glutamyl/glutaminyl-tRNA synthetase class Ib catalytic" evidence="12">
    <location>
        <begin position="283"/>
        <end position="587"/>
    </location>
</feature>
<evidence type="ECO:0000256" key="8">
    <source>
        <dbReference type="ARBA" id="ARBA00030466"/>
    </source>
</evidence>
<comment type="catalytic activity">
    <reaction evidence="9">
        <text>tRNA(Gln) + L-glutamine + ATP = L-glutaminyl-tRNA(Gln) + AMP + diphosphate</text>
        <dbReference type="Rhea" id="RHEA:20121"/>
        <dbReference type="Rhea" id="RHEA-COMP:9662"/>
        <dbReference type="Rhea" id="RHEA-COMP:9681"/>
        <dbReference type="ChEBI" id="CHEBI:30616"/>
        <dbReference type="ChEBI" id="CHEBI:33019"/>
        <dbReference type="ChEBI" id="CHEBI:58359"/>
        <dbReference type="ChEBI" id="CHEBI:78442"/>
        <dbReference type="ChEBI" id="CHEBI:78521"/>
        <dbReference type="ChEBI" id="CHEBI:456215"/>
        <dbReference type="EC" id="6.1.1.18"/>
    </reaction>
</comment>
<evidence type="ECO:0000259" key="12">
    <source>
        <dbReference type="Pfam" id="PF00749"/>
    </source>
</evidence>
<dbReference type="Gene3D" id="1.10.8.1290">
    <property type="entry name" value="Glutaminyl-tRNA synthetase, non-specific RNA binding region part 1, domain 1"/>
    <property type="match status" value="1"/>
</dbReference>
<dbReference type="InterPro" id="IPR001412">
    <property type="entry name" value="aa-tRNA-synth_I_CS"/>
</dbReference>
<sequence length="812" mass="91701">MANREEDEAEALRLFSSVGYATEKAEEYAGNRKLRPVLVSCIHESGMAASSEKTRSELVVRVATKYPDNALVHREEFLRNYIGTGKIKKDQFDAALAYLGNVGDQPIDWKNFEEEHGVGVEVSPGTISATVEEEILKVQDKLIAERYHYNANPLLPKIKARLKFVDGAAIKQELDKQIATLLGPKTEADLVKPDKKKKEKKPAAPAPNGAVPAEAGQPPGDRLPASVANGDSHAAEANPYAFLPDPRENHRVLTTVNFSDGKVWHLSNTREKLAEHLKETGGKVITRFPPEPNGYLHIGHAKAMFVDFGYAENVGGECILRFDDTNPEAEKQEYIDHINDIVHWMGYKPSKVTHSAYYFKELHEFAVELIESGHAYVDHQTAGEIKHYREERRPSPWRDRPSAESLKLFDDMKHGLIDEGKATLRMRMDHKNENFNMFDLIAYRIKFVEHPISKAEWCIYPSYDYTHCLVDALENITHSLCTLEFESRRASYYWLLHVLDTYKPLVWEYARLNITHNVLSKRKLNKLVTQGFVHGWDDPRLLTLAGLRRRGVRPEAIKNLCREVGITRADTEIPLHKLDHHIRADLDSTSERVLAVLRPLKLVLTNLPEEYSQTVEAKVFPGNPESATYPVPLSRVVYIEETDFQETDPDLQPKGPGKKEKFFGMAPGKECVLKYAGLVKCHGCKKDRDRILEVHGDFKPLVAGQKLPKGVLSWVGQAVPGREPPRFEARLYDKLFKTSSVAETGDDWLEDLNPQSLTTVEGALATPRLAAAKAGDKFQLERLGFFCVDPDSTSDKLVINRTCTLKADFIKE</sequence>
<dbReference type="InterPro" id="IPR007639">
    <property type="entry name" value="Gln-tRNA-synth_Ib_RNA-bd_N"/>
</dbReference>
<feature type="domain" description="Glutaminyl-tRNA synthetase class Ib non-specific RNA-binding" evidence="15">
    <location>
        <begin position="10"/>
        <end position="167"/>
    </location>
</feature>
<comment type="caution">
    <text evidence="17">The sequence shown here is derived from an EMBL/GenBank/DDBJ whole genome shotgun (WGS) entry which is preliminary data.</text>
</comment>
<evidence type="ECO:0000256" key="10">
    <source>
        <dbReference type="RuleBase" id="RU363037"/>
    </source>
</evidence>
<keyword evidence="4 10" id="KW-0547">Nucleotide-binding</keyword>
<evidence type="ECO:0000259" key="13">
    <source>
        <dbReference type="Pfam" id="PF03950"/>
    </source>
</evidence>
<dbReference type="InterPro" id="IPR050132">
    <property type="entry name" value="Gln/Glu-tRNA_Ligase"/>
</dbReference>
<dbReference type="Pfam" id="PF03950">
    <property type="entry name" value="tRNA-synt_1c_C"/>
    <property type="match status" value="1"/>
</dbReference>
<evidence type="ECO:0000256" key="3">
    <source>
        <dbReference type="ARBA" id="ARBA00022598"/>
    </source>
</evidence>
<dbReference type="InterPro" id="IPR014729">
    <property type="entry name" value="Rossmann-like_a/b/a_fold"/>
</dbReference>
<dbReference type="PANTHER" id="PTHR43097">
    <property type="entry name" value="GLUTAMINE-TRNA LIGASE"/>
    <property type="match status" value="1"/>
</dbReference>
<dbReference type="PRINTS" id="PR00987">
    <property type="entry name" value="TRNASYNTHGLU"/>
</dbReference>
<evidence type="ECO:0000256" key="9">
    <source>
        <dbReference type="ARBA" id="ARBA00048270"/>
    </source>
</evidence>
<evidence type="ECO:0000313" key="17">
    <source>
        <dbReference type="EMBL" id="CAL5219384.1"/>
    </source>
</evidence>
<evidence type="ECO:0000256" key="4">
    <source>
        <dbReference type="ARBA" id="ARBA00022741"/>
    </source>
</evidence>
<dbReference type="Gene3D" id="3.40.50.620">
    <property type="entry name" value="HUPs"/>
    <property type="match status" value="1"/>
</dbReference>
<evidence type="ECO:0000259" key="16">
    <source>
        <dbReference type="Pfam" id="PF20974"/>
    </source>
</evidence>
<dbReference type="Pfam" id="PF20974">
    <property type="entry name" value="tRNA-synt_1c_C2"/>
    <property type="match status" value="1"/>
</dbReference>
<accession>A0ABP1FHG8</accession>
<dbReference type="InterPro" id="IPR049437">
    <property type="entry name" value="tRNA-synt_1c_C2"/>
</dbReference>
<evidence type="ECO:0000313" key="18">
    <source>
        <dbReference type="Proteomes" id="UP001497392"/>
    </source>
</evidence>
<dbReference type="InterPro" id="IPR042559">
    <property type="entry name" value="Gln-tRNA-synth_Ib_RNA-bd_N_2"/>
</dbReference>
<evidence type="ECO:0000256" key="5">
    <source>
        <dbReference type="ARBA" id="ARBA00022840"/>
    </source>
</evidence>
<dbReference type="InterPro" id="IPR007638">
    <property type="entry name" value="Gln-tRNA-synth_Ib_RNA-bd_2"/>
</dbReference>
<comment type="similarity">
    <text evidence="1 10">Belongs to the class-I aminoacyl-tRNA synthetase family.</text>
</comment>
<dbReference type="EMBL" id="CAXHTA020000002">
    <property type="protein sequence ID" value="CAL5219384.1"/>
    <property type="molecule type" value="Genomic_DNA"/>
</dbReference>
<dbReference type="NCBIfam" id="TIGR00440">
    <property type="entry name" value="glnS"/>
    <property type="match status" value="1"/>
</dbReference>
<dbReference type="InterPro" id="IPR000924">
    <property type="entry name" value="Glu/Gln-tRNA-synth"/>
</dbReference>
<dbReference type="Pfam" id="PF04558">
    <property type="entry name" value="tRNA_synt_1c_R1"/>
    <property type="match status" value="1"/>
</dbReference>
<proteinExistence type="inferred from homology"/>
<dbReference type="Pfam" id="PF00749">
    <property type="entry name" value="tRNA-synt_1c"/>
    <property type="match status" value="1"/>
</dbReference>
<dbReference type="Proteomes" id="UP001497392">
    <property type="component" value="Unassembled WGS sequence"/>
</dbReference>
<organism evidence="17 18">
    <name type="scientific">Coccomyxa viridis</name>
    <dbReference type="NCBI Taxonomy" id="1274662"/>
    <lineage>
        <taxon>Eukaryota</taxon>
        <taxon>Viridiplantae</taxon>
        <taxon>Chlorophyta</taxon>
        <taxon>core chlorophytes</taxon>
        <taxon>Trebouxiophyceae</taxon>
        <taxon>Trebouxiophyceae incertae sedis</taxon>
        <taxon>Coccomyxaceae</taxon>
        <taxon>Coccomyxa</taxon>
    </lineage>
</organism>
<dbReference type="SUPFAM" id="SSF52374">
    <property type="entry name" value="Nucleotidylyl transferase"/>
    <property type="match status" value="1"/>
</dbReference>
<keyword evidence="18" id="KW-1185">Reference proteome</keyword>
<keyword evidence="7 10" id="KW-0030">Aminoacyl-tRNA synthetase</keyword>
<dbReference type="InterPro" id="IPR011035">
    <property type="entry name" value="Ribosomal_bL25/Gln-tRNA_synth"/>
</dbReference>
<evidence type="ECO:0000256" key="6">
    <source>
        <dbReference type="ARBA" id="ARBA00022917"/>
    </source>
</evidence>
<keyword evidence="6 10" id="KW-0648">Protein biosynthesis</keyword>
<evidence type="ECO:0000259" key="15">
    <source>
        <dbReference type="Pfam" id="PF04558"/>
    </source>
</evidence>
<protein>
    <recommendedName>
        <fullName evidence="2">glutamine--tRNA ligase</fullName>
        <ecNumber evidence="2">6.1.1.18</ecNumber>
    </recommendedName>
    <alternativeName>
        <fullName evidence="8">Glutaminyl-tRNA synthetase</fullName>
    </alternativeName>
</protein>
<feature type="compositionally biased region" description="Low complexity" evidence="11">
    <location>
        <begin position="206"/>
        <end position="216"/>
    </location>
</feature>
<dbReference type="Gene3D" id="1.10.10.2420">
    <property type="match status" value="1"/>
</dbReference>
<dbReference type="Gene3D" id="2.40.240.10">
    <property type="entry name" value="Ribosomal Protein L25, Chain P"/>
    <property type="match status" value="2"/>
</dbReference>